<dbReference type="EMBL" id="OZ034821">
    <property type="protein sequence ID" value="CAL1407816.1"/>
    <property type="molecule type" value="Genomic_DNA"/>
</dbReference>
<protein>
    <submittedName>
        <fullName evidence="1">Uncharacterized protein</fullName>
    </submittedName>
</protein>
<evidence type="ECO:0000313" key="1">
    <source>
        <dbReference type="EMBL" id="CAL1407816.1"/>
    </source>
</evidence>
<sequence length="118" mass="13439">MPGFFLLFSVIEFASSGSRHSDISLVEVGLEVIKDNDKAVLLDGGGLQSASPRARNLHSSSPIFRFLLMDEQYLLDIRLNLRAISEFVFLLVDYYLCDRTDVFASSTKLPHICIRRWR</sequence>
<evidence type="ECO:0000313" key="2">
    <source>
        <dbReference type="Proteomes" id="UP001497516"/>
    </source>
</evidence>
<name>A0AAV2GAU0_9ROSI</name>
<accession>A0AAV2GAU0</accession>
<organism evidence="1 2">
    <name type="scientific">Linum trigynum</name>
    <dbReference type="NCBI Taxonomy" id="586398"/>
    <lineage>
        <taxon>Eukaryota</taxon>
        <taxon>Viridiplantae</taxon>
        <taxon>Streptophyta</taxon>
        <taxon>Embryophyta</taxon>
        <taxon>Tracheophyta</taxon>
        <taxon>Spermatophyta</taxon>
        <taxon>Magnoliopsida</taxon>
        <taxon>eudicotyledons</taxon>
        <taxon>Gunneridae</taxon>
        <taxon>Pentapetalae</taxon>
        <taxon>rosids</taxon>
        <taxon>fabids</taxon>
        <taxon>Malpighiales</taxon>
        <taxon>Linaceae</taxon>
        <taxon>Linum</taxon>
    </lineage>
</organism>
<keyword evidence="2" id="KW-1185">Reference proteome</keyword>
<reference evidence="1 2" key="1">
    <citation type="submission" date="2024-04" db="EMBL/GenBank/DDBJ databases">
        <authorList>
            <person name="Fracassetti M."/>
        </authorList>
    </citation>
    <scope>NUCLEOTIDE SEQUENCE [LARGE SCALE GENOMIC DNA]</scope>
</reference>
<gene>
    <name evidence="1" type="ORF">LTRI10_LOCUS47460</name>
</gene>
<dbReference type="AlphaFoldDB" id="A0AAV2GAU0"/>
<dbReference type="Proteomes" id="UP001497516">
    <property type="component" value="Chromosome 8"/>
</dbReference>
<proteinExistence type="predicted"/>